<dbReference type="InterPro" id="IPR002213">
    <property type="entry name" value="UDP_glucos_trans"/>
</dbReference>
<dbReference type="AlphaFoldDB" id="X5DC42"/>
<keyword evidence="2" id="KW-0328">Glycosyltransferase</keyword>
<reference evidence="6" key="3">
    <citation type="submission" date="2014-04" db="EMBL/GenBank/DDBJ databases">
        <title>Activation of silent natural product biosynthesis pathways by reporter-guided mutant selection.</title>
        <authorList>
            <person name="Guo F."/>
            <person name="Xiang S."/>
            <person name="Li L."/>
            <person name="Wang B."/>
            <person name="Rajasarkka J."/>
            <person name="Grondahl K."/>
            <person name="Hannuksela Y."/>
            <person name="Ai G."/>
            <person name="Metsa-Ketela M."/>
            <person name="Yang K."/>
        </authorList>
    </citation>
    <scope>NUCLEOTIDE SEQUENCE</scope>
    <source>
        <strain evidence="6">PGA64</strain>
    </source>
</reference>
<evidence type="ECO:0000259" key="5">
    <source>
        <dbReference type="Pfam" id="PF21036"/>
    </source>
</evidence>
<protein>
    <submittedName>
        <fullName evidence="6">PgaG3</fullName>
    </submittedName>
</protein>
<dbReference type="FunFam" id="3.40.50.2000:FF:000072">
    <property type="entry name" value="Glycosyl transferase"/>
    <property type="match status" value="1"/>
</dbReference>
<name>X5DC42_9ACTN</name>
<dbReference type="InterPro" id="IPR010610">
    <property type="entry name" value="EryCIII-like_C"/>
</dbReference>
<dbReference type="Pfam" id="PF21036">
    <property type="entry name" value="EryCIII-like_N"/>
    <property type="match status" value="1"/>
</dbReference>
<dbReference type="EMBL" id="AY034378">
    <property type="protein sequence ID" value="AHW57778.1"/>
    <property type="molecule type" value="Genomic_DNA"/>
</dbReference>
<dbReference type="InterPro" id="IPR048284">
    <property type="entry name" value="EryCIII-like_N"/>
</dbReference>
<evidence type="ECO:0000313" key="6">
    <source>
        <dbReference type="EMBL" id="AHW57778.1"/>
    </source>
</evidence>
<dbReference type="GO" id="GO:0008194">
    <property type="term" value="F:UDP-glycosyltransferase activity"/>
    <property type="evidence" value="ECO:0007669"/>
    <property type="project" value="InterPro"/>
</dbReference>
<proteinExistence type="inferred from homology"/>
<dbReference type="PANTHER" id="PTHR48050:SF13">
    <property type="entry name" value="STEROL 3-BETA-GLUCOSYLTRANSFERASE UGT80A2"/>
    <property type="match status" value="1"/>
</dbReference>
<feature type="domain" description="Erythromycin biosynthesis protein CIII-like C-terminal" evidence="4">
    <location>
        <begin position="268"/>
        <end position="411"/>
    </location>
</feature>
<dbReference type="GO" id="GO:0017000">
    <property type="term" value="P:antibiotic biosynthetic process"/>
    <property type="evidence" value="ECO:0007669"/>
    <property type="project" value="UniProtKB-ARBA"/>
</dbReference>
<dbReference type="Gene3D" id="3.40.50.2000">
    <property type="entry name" value="Glycogen Phosphorylase B"/>
    <property type="match status" value="2"/>
</dbReference>
<dbReference type="SUPFAM" id="SSF53756">
    <property type="entry name" value="UDP-Glycosyltransferase/glycogen phosphorylase"/>
    <property type="match status" value="1"/>
</dbReference>
<organism evidence="6">
    <name type="scientific">Streptomyces sp. PGA64</name>
    <dbReference type="NCBI Taxonomy" id="161235"/>
    <lineage>
        <taxon>Bacteria</taxon>
        <taxon>Bacillati</taxon>
        <taxon>Actinomycetota</taxon>
        <taxon>Actinomycetes</taxon>
        <taxon>Kitasatosporales</taxon>
        <taxon>Streptomycetaceae</taxon>
        <taxon>Streptomyces</taxon>
    </lineage>
</organism>
<dbReference type="InterPro" id="IPR050426">
    <property type="entry name" value="Glycosyltransferase_28"/>
</dbReference>
<evidence type="ECO:0000256" key="1">
    <source>
        <dbReference type="ARBA" id="ARBA00006962"/>
    </source>
</evidence>
<dbReference type="PANTHER" id="PTHR48050">
    <property type="entry name" value="STEROL 3-BETA-GLUCOSYLTRANSFERASE"/>
    <property type="match status" value="1"/>
</dbReference>
<dbReference type="GO" id="GO:0016758">
    <property type="term" value="F:hexosyltransferase activity"/>
    <property type="evidence" value="ECO:0007669"/>
    <property type="project" value="UniProtKB-ARBA"/>
</dbReference>
<evidence type="ECO:0000256" key="2">
    <source>
        <dbReference type="ARBA" id="ARBA00022676"/>
    </source>
</evidence>
<feature type="domain" description="Erythromycin biosynthesis protein CIII-like N-terminal" evidence="5">
    <location>
        <begin position="22"/>
        <end position="249"/>
    </location>
</feature>
<reference evidence="6" key="2">
    <citation type="journal article" date="2004" name="J. Antibiot.">
        <title>Partial activation of a silent angucycline-type gene cluster from a rubromycin beta producing Streptomyces sp. PGA64.</title>
        <authorList>
            <person name="Metsa-Ketela M."/>
            <person name="Ylihonko K."/>
            <person name="Mantsala P."/>
        </authorList>
    </citation>
    <scope>NUCLEOTIDE SEQUENCE</scope>
    <source>
        <strain evidence="6">PGA64</strain>
    </source>
</reference>
<keyword evidence="3" id="KW-0808">Transferase</keyword>
<sequence>MRVLFATVPAPAHVYPLVPLAWALRAAGHEAVVASHPDVADTVTAAGLTAVSLGERDFLTSEVPAEQAAILDRITDELELGPDEANFHTAIRHFMLETFGLYHPGRPPEPGSFTDELVEFATAWRPDLVIWDPLCFPAAVAARTVGAAHARILHAFDHFGWARQRFTERMTTDRMAAMMRPTLDRYGVDFGEDLFVGRWTLDLKPPRTRLPVRVDSRPLRRIPYSDDAPLPRWLHARRPERPRVCLTLGVSRRSFFAGGDEHPVAEFFDLAADLDLELVATLDAGQLASVGTVPDNVRVLDYVPLTALLPTCAAVVHHGGAGTLAAATAHRVPQLVIPAVGGADRMETGQYVAATGAGLVLTEDETTPEVLRDSLLRLLTEPGFREGADRLHREWLDTPSPAATVPLLEQLAAQHRTGPGTLEPAR</sequence>
<evidence type="ECO:0000259" key="4">
    <source>
        <dbReference type="Pfam" id="PF06722"/>
    </source>
</evidence>
<evidence type="ECO:0000256" key="3">
    <source>
        <dbReference type="ARBA" id="ARBA00022679"/>
    </source>
</evidence>
<comment type="similarity">
    <text evidence="1">Belongs to the glycosyltransferase 28 family.</text>
</comment>
<reference evidence="6" key="1">
    <citation type="journal article" date="2003" name="Antimicrob. Agents Chemother.">
        <title>Engineering anthracycline biosynthesis toward angucyclines.</title>
        <authorList>
            <person name="Metsa-Ketela M."/>
            <person name="Palmu K."/>
            <person name="Kunnari T."/>
            <person name="Ylihonko K."/>
            <person name="Mantsala P."/>
        </authorList>
    </citation>
    <scope>NUCLEOTIDE SEQUENCE</scope>
    <source>
        <strain evidence="6">PGA64</strain>
    </source>
</reference>
<accession>X5DC42</accession>
<dbReference type="Pfam" id="PF06722">
    <property type="entry name" value="EryCIII-like_C"/>
    <property type="match status" value="1"/>
</dbReference>
<dbReference type="CDD" id="cd03784">
    <property type="entry name" value="GT1_Gtf-like"/>
    <property type="match status" value="1"/>
</dbReference>